<reference evidence="2 3" key="1">
    <citation type="journal article" date="2020" name="Mol. Plant">
        <title>The Chromosome-Based Rubber Tree Genome Provides New Insights into Spurge Genome Evolution and Rubber Biosynthesis.</title>
        <authorList>
            <person name="Liu J."/>
            <person name="Shi C."/>
            <person name="Shi C.C."/>
            <person name="Li W."/>
            <person name="Zhang Q.J."/>
            <person name="Zhang Y."/>
            <person name="Li K."/>
            <person name="Lu H.F."/>
            <person name="Shi C."/>
            <person name="Zhu S.T."/>
            <person name="Xiao Z.Y."/>
            <person name="Nan H."/>
            <person name="Yue Y."/>
            <person name="Zhu X.G."/>
            <person name="Wu Y."/>
            <person name="Hong X.N."/>
            <person name="Fan G.Y."/>
            <person name="Tong Y."/>
            <person name="Zhang D."/>
            <person name="Mao C.L."/>
            <person name="Liu Y.L."/>
            <person name="Hao S.J."/>
            <person name="Liu W.Q."/>
            <person name="Lv M.Q."/>
            <person name="Zhang H.B."/>
            <person name="Liu Y."/>
            <person name="Hu-Tang G.R."/>
            <person name="Wang J.P."/>
            <person name="Wang J.H."/>
            <person name="Sun Y.H."/>
            <person name="Ni S.B."/>
            <person name="Chen W.B."/>
            <person name="Zhang X.C."/>
            <person name="Jiao Y.N."/>
            <person name="Eichler E.E."/>
            <person name="Li G.H."/>
            <person name="Liu X."/>
            <person name="Gao L.Z."/>
        </authorList>
    </citation>
    <scope>NUCLEOTIDE SEQUENCE [LARGE SCALE GENOMIC DNA]</scope>
    <source>
        <strain evidence="3">cv. GT1</strain>
        <tissue evidence="2">Leaf</tissue>
    </source>
</reference>
<organism evidence="2 3">
    <name type="scientific">Hevea brasiliensis</name>
    <name type="common">Para rubber tree</name>
    <name type="synonym">Siphonia brasiliensis</name>
    <dbReference type="NCBI Taxonomy" id="3981"/>
    <lineage>
        <taxon>Eukaryota</taxon>
        <taxon>Viridiplantae</taxon>
        <taxon>Streptophyta</taxon>
        <taxon>Embryophyta</taxon>
        <taxon>Tracheophyta</taxon>
        <taxon>Spermatophyta</taxon>
        <taxon>Magnoliopsida</taxon>
        <taxon>eudicotyledons</taxon>
        <taxon>Gunneridae</taxon>
        <taxon>Pentapetalae</taxon>
        <taxon>rosids</taxon>
        <taxon>fabids</taxon>
        <taxon>Malpighiales</taxon>
        <taxon>Euphorbiaceae</taxon>
        <taxon>Crotonoideae</taxon>
        <taxon>Micrandreae</taxon>
        <taxon>Hevea</taxon>
    </lineage>
</organism>
<feature type="region of interest" description="Disordered" evidence="1">
    <location>
        <begin position="1"/>
        <end position="62"/>
    </location>
</feature>
<dbReference type="EMBL" id="JAAGAX010000012">
    <property type="protein sequence ID" value="KAF2297416.1"/>
    <property type="molecule type" value="Genomic_DNA"/>
</dbReference>
<dbReference type="Proteomes" id="UP000467840">
    <property type="component" value="Chromosome 18"/>
</dbReference>
<dbReference type="PANTHER" id="PTHR31973:SF197">
    <property type="entry name" value="SWIM-TYPE DOMAIN-CONTAINING PROTEIN"/>
    <property type="match status" value="1"/>
</dbReference>
<dbReference type="AlphaFoldDB" id="A0A6A6LBM0"/>
<evidence type="ECO:0000313" key="3">
    <source>
        <dbReference type="Proteomes" id="UP000467840"/>
    </source>
</evidence>
<proteinExistence type="predicted"/>
<feature type="compositionally biased region" description="Basic and acidic residues" evidence="1">
    <location>
        <begin position="19"/>
        <end position="40"/>
    </location>
</feature>
<name>A0A6A6LBM0_HEVBR</name>
<dbReference type="PANTHER" id="PTHR31973">
    <property type="entry name" value="POLYPROTEIN, PUTATIVE-RELATED"/>
    <property type="match status" value="1"/>
</dbReference>
<evidence type="ECO:0000256" key="1">
    <source>
        <dbReference type="SAM" id="MobiDB-lite"/>
    </source>
</evidence>
<evidence type="ECO:0008006" key="4">
    <source>
        <dbReference type="Google" id="ProtNLM"/>
    </source>
</evidence>
<sequence>MPPIDSNEIENMETQVSNEIEKMHTQDRNENEKVHSEVRNKSVPTHVRNENAAPHVDDSSDKEFHLSNEIEESSEDESLVEEIETNDEDYMIAMRNRKALRASHGDILSEEIQWGPHCSKSLCNRLANAKWVAKEFMERFRRNPDYGIDDMMFDLQEKYRLSVSKWVCYRARTRALKLIRGILKAHYAKLGSYMAELKSFDREGRFELLTNATGPRGQPVFKRFYVGFSSLKKGYLEGCRPCICLDGCSLKTEVGGALLSAVGRDGNSQMFPISWCVVEGETEHS</sequence>
<evidence type="ECO:0000313" key="2">
    <source>
        <dbReference type="EMBL" id="KAF2297416.1"/>
    </source>
</evidence>
<gene>
    <name evidence="2" type="ORF">GH714_023265</name>
</gene>
<keyword evidence="3" id="KW-1185">Reference proteome</keyword>
<accession>A0A6A6LBM0</accession>
<comment type="caution">
    <text evidence="2">The sequence shown here is derived from an EMBL/GenBank/DDBJ whole genome shotgun (WGS) entry which is preliminary data.</text>
</comment>
<protein>
    <recommendedName>
        <fullName evidence="4">Transposase MuDR plant domain-containing protein</fullName>
    </recommendedName>
</protein>